<dbReference type="SUPFAM" id="SSF52058">
    <property type="entry name" value="L domain-like"/>
    <property type="match status" value="1"/>
</dbReference>
<evidence type="ECO:0000256" key="2">
    <source>
        <dbReference type="ARBA" id="ARBA00022614"/>
    </source>
</evidence>
<keyword evidence="3" id="KW-0677">Repeat</keyword>
<dbReference type="AlphaFoldDB" id="A0AAF0U7Y4"/>
<keyword evidence="9" id="KW-1185">Reference proteome</keyword>
<evidence type="ECO:0000256" key="3">
    <source>
        <dbReference type="ARBA" id="ARBA00022737"/>
    </source>
</evidence>
<evidence type="ECO:0000259" key="7">
    <source>
        <dbReference type="Pfam" id="PF23559"/>
    </source>
</evidence>
<dbReference type="InterPro" id="IPR038005">
    <property type="entry name" value="RX-like_CC"/>
</dbReference>
<dbReference type="InterPro" id="IPR032675">
    <property type="entry name" value="LRR_dom_sf"/>
</dbReference>
<keyword evidence="6" id="KW-0067">ATP-binding</keyword>
<evidence type="ECO:0000256" key="4">
    <source>
        <dbReference type="ARBA" id="ARBA00022741"/>
    </source>
</evidence>
<evidence type="ECO:0000256" key="1">
    <source>
        <dbReference type="ARBA" id="ARBA00008894"/>
    </source>
</evidence>
<reference evidence="8" key="1">
    <citation type="submission" date="2023-08" db="EMBL/GenBank/DDBJ databases">
        <title>A de novo genome assembly of Solanum verrucosum Schlechtendal, a Mexican diploid species geographically isolated from the other diploid A-genome species in potato relatives.</title>
        <authorList>
            <person name="Hosaka K."/>
        </authorList>
    </citation>
    <scope>NUCLEOTIDE SEQUENCE</scope>
    <source>
        <tissue evidence="8">Young leaves</tissue>
    </source>
</reference>
<evidence type="ECO:0000313" key="9">
    <source>
        <dbReference type="Proteomes" id="UP001234989"/>
    </source>
</evidence>
<dbReference type="GO" id="GO:0006952">
    <property type="term" value="P:defense response"/>
    <property type="evidence" value="ECO:0007669"/>
    <property type="project" value="UniProtKB-KW"/>
</dbReference>
<dbReference type="InterPro" id="IPR036388">
    <property type="entry name" value="WH-like_DNA-bd_sf"/>
</dbReference>
<dbReference type="Pfam" id="PF23559">
    <property type="entry name" value="WHD_DRP"/>
    <property type="match status" value="1"/>
</dbReference>
<organism evidence="8 9">
    <name type="scientific">Solanum verrucosum</name>
    <dbReference type="NCBI Taxonomy" id="315347"/>
    <lineage>
        <taxon>Eukaryota</taxon>
        <taxon>Viridiplantae</taxon>
        <taxon>Streptophyta</taxon>
        <taxon>Embryophyta</taxon>
        <taxon>Tracheophyta</taxon>
        <taxon>Spermatophyta</taxon>
        <taxon>Magnoliopsida</taxon>
        <taxon>eudicotyledons</taxon>
        <taxon>Gunneridae</taxon>
        <taxon>Pentapetalae</taxon>
        <taxon>asterids</taxon>
        <taxon>lamiids</taxon>
        <taxon>Solanales</taxon>
        <taxon>Solanaceae</taxon>
        <taxon>Solanoideae</taxon>
        <taxon>Solaneae</taxon>
        <taxon>Solanum</taxon>
    </lineage>
</organism>
<sequence length="726" mass="83912">MHICYTNLKASTSAEIGRFINEILETSLDILREYLIHLQEHMVNVTTPSTLGDRNIHVMIEFLLLILSDIPKDFIHHDKLFDLLALVGALIKEEDLKHVYLKAPDSSQCCFPMSDRPLFMHLLHIHLNDLLDSNAYSIALIKEEIELVRLDLEFIRSFFVNVEQGFYKDLWESILDMAYEAKDVIDSIIVRDNGLIHLIFSLPVTIKKMKLIKEEVSDLHENIPKSRGFKEETNWIIRKLTSGPADLDVISITGMPGSVDQVYDEKKLLNTIFNQVSESDLKFSENIDIADKIRKQLFGKRREKKKTVWLEVVNNFHSFILKNEVDVMKGIEISYDHLPDHLKPCLLCFASFPKDRAMTIYELKSIWGAEVFEEKTEMKSMKEVVNLLLDDLIFSNLVIYSNDIGDATKCQIHDLVHDFCLIKAREERLFDLISSSAPSDLLPRQITIHDDKEHLILSCSVQIRKGILDSSFIMVKDSLLNEICMLNHLRYLRIGTEVKSLALSFSNLWNLEILSVDNKESNLILLLIAEDTKLENLRILGHLVLSYSKDTEDNYKRLPNLQVLSIELMDLWDYSTEQYWFSKLDCLTELEELIVVFESSNTNDTRLPNLEELTLYRIIIHGEEWNMGEEDTFENLKCLKLHRVTLSKREVGEKSFPALEKLKLEGCCDIEEIPPSFGDIYSLKIIKLVDSPHLEDSSMKIKEYAEDMRGGDVLQVVGRKNIPLFK</sequence>
<dbReference type="Proteomes" id="UP001234989">
    <property type="component" value="Chromosome 8"/>
</dbReference>
<name>A0AAF0U7Y4_SOLVR</name>
<keyword evidence="4" id="KW-0547">Nucleotide-binding</keyword>
<dbReference type="GO" id="GO:0005524">
    <property type="term" value="F:ATP binding"/>
    <property type="evidence" value="ECO:0007669"/>
    <property type="project" value="UniProtKB-KW"/>
</dbReference>
<dbReference type="PANTHER" id="PTHR15140">
    <property type="entry name" value="TUBULIN-SPECIFIC CHAPERONE E"/>
    <property type="match status" value="1"/>
</dbReference>
<dbReference type="InterPro" id="IPR058922">
    <property type="entry name" value="WHD_DRP"/>
</dbReference>
<dbReference type="Gene3D" id="1.10.10.10">
    <property type="entry name" value="Winged helix-like DNA-binding domain superfamily/Winged helix DNA-binding domain"/>
    <property type="match status" value="1"/>
</dbReference>
<dbReference type="EMBL" id="CP133619">
    <property type="protein sequence ID" value="WMV40796.1"/>
    <property type="molecule type" value="Genomic_DNA"/>
</dbReference>
<gene>
    <name evidence="8" type="ORF">MTR67_034181</name>
</gene>
<dbReference type="Gene3D" id="3.80.10.10">
    <property type="entry name" value="Ribonuclease Inhibitor"/>
    <property type="match status" value="1"/>
</dbReference>
<dbReference type="CDD" id="cd14798">
    <property type="entry name" value="RX-CC_like"/>
    <property type="match status" value="1"/>
</dbReference>
<protein>
    <recommendedName>
        <fullName evidence="7">Disease resistance protein winged helix domain-containing protein</fullName>
    </recommendedName>
</protein>
<feature type="domain" description="Disease resistance protein winged helix" evidence="7">
    <location>
        <begin position="352"/>
        <end position="419"/>
    </location>
</feature>
<dbReference type="PANTHER" id="PTHR15140:SF52">
    <property type="entry name" value="LATE BLIGHT RESISTANCE PROTEIN HOMOLOG R1A-4"/>
    <property type="match status" value="1"/>
</dbReference>
<evidence type="ECO:0000256" key="5">
    <source>
        <dbReference type="ARBA" id="ARBA00022821"/>
    </source>
</evidence>
<keyword evidence="5" id="KW-0611">Plant defense</keyword>
<keyword evidence="2" id="KW-0433">Leucine-rich repeat</keyword>
<evidence type="ECO:0000313" key="8">
    <source>
        <dbReference type="EMBL" id="WMV40796.1"/>
    </source>
</evidence>
<comment type="similarity">
    <text evidence="1">Belongs to the disease resistance NB-LRR family.</text>
</comment>
<accession>A0AAF0U7Y4</accession>
<evidence type="ECO:0000256" key="6">
    <source>
        <dbReference type="ARBA" id="ARBA00022840"/>
    </source>
</evidence>
<proteinExistence type="inferred from homology"/>